<dbReference type="PANTHER" id="PTHR43861">
    <property type="entry name" value="TRANS-ACONITATE 2-METHYLTRANSFERASE-RELATED"/>
    <property type="match status" value="1"/>
</dbReference>
<dbReference type="SUPFAM" id="SSF53335">
    <property type="entry name" value="S-adenosyl-L-methionine-dependent methyltransferases"/>
    <property type="match status" value="1"/>
</dbReference>
<name>A0ABU5H2I1_9BACT</name>
<dbReference type="Pfam" id="PF13649">
    <property type="entry name" value="Methyltransf_25"/>
    <property type="match status" value="1"/>
</dbReference>
<dbReference type="CDD" id="cd02440">
    <property type="entry name" value="AdoMet_MTases"/>
    <property type="match status" value="1"/>
</dbReference>
<evidence type="ECO:0000256" key="1">
    <source>
        <dbReference type="ARBA" id="ARBA00022603"/>
    </source>
</evidence>
<comment type="caution">
    <text evidence="4">The sequence shown here is derived from an EMBL/GenBank/DDBJ whole genome shotgun (WGS) entry which is preliminary data.</text>
</comment>
<dbReference type="RefSeq" id="WP_321546377.1">
    <property type="nucleotide sequence ID" value="NZ_JAXIVS010000004.1"/>
</dbReference>
<evidence type="ECO:0000259" key="3">
    <source>
        <dbReference type="Pfam" id="PF13649"/>
    </source>
</evidence>
<keyword evidence="2" id="KW-0808">Transferase</keyword>
<dbReference type="EMBL" id="JAXIVS010000004">
    <property type="protein sequence ID" value="MDY7227661.1"/>
    <property type="molecule type" value="Genomic_DNA"/>
</dbReference>
<evidence type="ECO:0000313" key="5">
    <source>
        <dbReference type="Proteomes" id="UP001291309"/>
    </source>
</evidence>
<feature type="domain" description="Methyltransferase" evidence="3">
    <location>
        <begin position="33"/>
        <end position="124"/>
    </location>
</feature>
<keyword evidence="5" id="KW-1185">Reference proteome</keyword>
<accession>A0ABU5H2I1</accession>
<protein>
    <submittedName>
        <fullName evidence="4">Methyltransferase domain-containing protein</fullName>
    </submittedName>
</protein>
<dbReference type="InterPro" id="IPR023149">
    <property type="entry name" value="Trans_acon_MeTrfase_C"/>
</dbReference>
<dbReference type="PANTHER" id="PTHR43861:SF1">
    <property type="entry name" value="TRANS-ACONITATE 2-METHYLTRANSFERASE"/>
    <property type="match status" value="1"/>
</dbReference>
<dbReference type="InterPro" id="IPR041698">
    <property type="entry name" value="Methyltransf_25"/>
</dbReference>
<reference evidence="4 5" key="1">
    <citation type="submission" date="2023-12" db="EMBL/GenBank/DDBJ databases">
        <title>the genome sequence of Hyalangium sp. s54d21.</title>
        <authorList>
            <person name="Zhang X."/>
        </authorList>
    </citation>
    <scope>NUCLEOTIDE SEQUENCE [LARGE SCALE GENOMIC DNA]</scope>
    <source>
        <strain evidence="5">s54d21</strain>
    </source>
</reference>
<evidence type="ECO:0000256" key="2">
    <source>
        <dbReference type="ARBA" id="ARBA00022679"/>
    </source>
</evidence>
<dbReference type="GO" id="GO:0008168">
    <property type="term" value="F:methyltransferase activity"/>
    <property type="evidence" value="ECO:0007669"/>
    <property type="project" value="UniProtKB-KW"/>
</dbReference>
<proteinExistence type="predicted"/>
<dbReference type="Gene3D" id="1.10.150.290">
    <property type="entry name" value="S-adenosyl-L-methionine-dependent methyltransferases"/>
    <property type="match status" value="1"/>
</dbReference>
<gene>
    <name evidence="4" type="ORF">SYV04_14705</name>
</gene>
<sequence>MWNPAQYERFRDERKRPFFELLARVDVAAPSRVADLGCGTGDLTLVLAERWPQARVVGVDSSEAMVAEATRRAAPDRVSFELADLAGWKPEAPLDVLVSNAALHWLPDHAALLSRLVSLLAPGGVLAFQVPANFEAPSHRRIDELRAHPRFAPALASVRRGHAEPLDFYEAHLAGLGLAVDAWDTTYLHVLPGEDAVLQWLLGTTLRPVLAALGPEEGKAFLELLRPLLRADYPASARGTPFRFTRRFVVAVRPGDARP</sequence>
<organism evidence="4 5">
    <name type="scientific">Hyalangium rubrum</name>
    <dbReference type="NCBI Taxonomy" id="3103134"/>
    <lineage>
        <taxon>Bacteria</taxon>
        <taxon>Pseudomonadati</taxon>
        <taxon>Myxococcota</taxon>
        <taxon>Myxococcia</taxon>
        <taxon>Myxococcales</taxon>
        <taxon>Cystobacterineae</taxon>
        <taxon>Archangiaceae</taxon>
        <taxon>Hyalangium</taxon>
    </lineage>
</organism>
<dbReference type="InterPro" id="IPR029063">
    <property type="entry name" value="SAM-dependent_MTases_sf"/>
</dbReference>
<dbReference type="Proteomes" id="UP001291309">
    <property type="component" value="Unassembled WGS sequence"/>
</dbReference>
<dbReference type="GO" id="GO:0032259">
    <property type="term" value="P:methylation"/>
    <property type="evidence" value="ECO:0007669"/>
    <property type="project" value="UniProtKB-KW"/>
</dbReference>
<keyword evidence="1 4" id="KW-0489">Methyltransferase</keyword>
<evidence type="ECO:0000313" key="4">
    <source>
        <dbReference type="EMBL" id="MDY7227661.1"/>
    </source>
</evidence>
<dbReference type="Gene3D" id="3.40.50.150">
    <property type="entry name" value="Vaccinia Virus protein VP39"/>
    <property type="match status" value="1"/>
</dbReference>